<reference evidence="2 3" key="1">
    <citation type="submission" date="2019-09" db="EMBL/GenBank/DDBJ databases">
        <title>Draft genome sequences of 48 bacterial type strains from the CCUG.</title>
        <authorList>
            <person name="Tunovic T."/>
            <person name="Pineiro-Iglesias B."/>
            <person name="Unosson C."/>
            <person name="Inganas E."/>
            <person name="Ohlen M."/>
            <person name="Cardew S."/>
            <person name="Jensie-Markopoulos S."/>
            <person name="Salva-Serra F."/>
            <person name="Jaen-Luchoro D."/>
            <person name="Karlsson R."/>
            <person name="Svensson-Stadler L."/>
            <person name="Chun J."/>
            <person name="Moore E."/>
        </authorList>
    </citation>
    <scope>NUCLEOTIDE SEQUENCE [LARGE SCALE GENOMIC DNA]</scope>
    <source>
        <strain evidence="2 3">CCUG 51522</strain>
    </source>
</reference>
<feature type="compositionally biased region" description="Polar residues" evidence="1">
    <location>
        <begin position="13"/>
        <end position="23"/>
    </location>
</feature>
<evidence type="ECO:0000313" key="2">
    <source>
        <dbReference type="EMBL" id="KAB0504325.1"/>
    </source>
</evidence>
<dbReference type="EMBL" id="VZPO01000005">
    <property type="protein sequence ID" value="KAB0504325.1"/>
    <property type="molecule type" value="Genomic_DNA"/>
</dbReference>
<accession>A0A7V7TLI4</accession>
<name>A0A7V7TLI4_9PSED</name>
<organism evidence="2 3">
    <name type="scientific">Pseudomonas lini</name>
    <dbReference type="NCBI Taxonomy" id="163011"/>
    <lineage>
        <taxon>Bacteria</taxon>
        <taxon>Pseudomonadati</taxon>
        <taxon>Pseudomonadota</taxon>
        <taxon>Gammaproteobacteria</taxon>
        <taxon>Pseudomonadales</taxon>
        <taxon>Pseudomonadaceae</taxon>
        <taxon>Pseudomonas</taxon>
    </lineage>
</organism>
<comment type="caution">
    <text evidence="2">The sequence shown here is derived from an EMBL/GenBank/DDBJ whole genome shotgun (WGS) entry which is preliminary data.</text>
</comment>
<dbReference type="Proteomes" id="UP000434925">
    <property type="component" value="Unassembled WGS sequence"/>
</dbReference>
<evidence type="ECO:0000313" key="3">
    <source>
        <dbReference type="Proteomes" id="UP000434925"/>
    </source>
</evidence>
<feature type="region of interest" description="Disordered" evidence="1">
    <location>
        <begin position="1"/>
        <end position="48"/>
    </location>
</feature>
<evidence type="ECO:0000256" key="1">
    <source>
        <dbReference type="SAM" id="MobiDB-lite"/>
    </source>
</evidence>
<gene>
    <name evidence="2" type="ORF">F7R14_14795</name>
</gene>
<dbReference type="AlphaFoldDB" id="A0A7V7TLI4"/>
<protein>
    <submittedName>
        <fullName evidence="2">Uncharacterized protein</fullName>
    </submittedName>
</protein>
<proteinExistence type="predicted"/>
<sequence>MARGLAPVGSRSGPKTSDLNFPDTQRTRDLRLLRSRTGASPLATGKSPGHRCLLKYQCRITGAVSRGRLLRSGACPGCS</sequence>